<gene>
    <name evidence="1" type="ORF">ECB94_02800</name>
</gene>
<reference evidence="1 2" key="1">
    <citation type="submission" date="2018-11" db="EMBL/GenBank/DDBJ databases">
        <title>Complete Genome Sequence of Vbrio mediterranei 117-T6: a Potential Pathogen Bacteria Isolated from the Conchocelis of Pyropia.</title>
        <authorList>
            <person name="Liu Q."/>
        </authorList>
    </citation>
    <scope>NUCLEOTIDE SEQUENCE [LARGE SCALE GENOMIC DNA]</scope>
    <source>
        <strain evidence="1 2">117-T6</strain>
    </source>
</reference>
<dbReference type="AlphaFoldDB" id="A0A3G4V686"/>
<dbReference type="Pfam" id="PF11376">
    <property type="entry name" value="DUF3179"/>
    <property type="match status" value="1"/>
</dbReference>
<dbReference type="InterPro" id="IPR021516">
    <property type="entry name" value="DUF3179"/>
</dbReference>
<evidence type="ECO:0000313" key="2">
    <source>
        <dbReference type="Proteomes" id="UP000279760"/>
    </source>
</evidence>
<dbReference type="EMBL" id="CP033577">
    <property type="protein sequence ID" value="AYV20293.1"/>
    <property type="molecule type" value="Genomic_DNA"/>
</dbReference>
<dbReference type="Proteomes" id="UP000279760">
    <property type="component" value="Chromosome 1"/>
</dbReference>
<protein>
    <submittedName>
        <fullName evidence="1">DUF3179 domain-containing protein</fullName>
    </submittedName>
</protein>
<dbReference type="RefSeq" id="WP_124939931.1">
    <property type="nucleotide sequence ID" value="NZ_CP033577.1"/>
</dbReference>
<accession>A0A3G4V686</accession>
<organism evidence="1 2">
    <name type="scientific">Vibrio mediterranei</name>
    <dbReference type="NCBI Taxonomy" id="689"/>
    <lineage>
        <taxon>Bacteria</taxon>
        <taxon>Pseudomonadati</taxon>
        <taxon>Pseudomonadota</taxon>
        <taxon>Gammaproteobacteria</taxon>
        <taxon>Vibrionales</taxon>
        <taxon>Vibrionaceae</taxon>
        <taxon>Vibrio</taxon>
    </lineage>
</organism>
<name>A0A3G4V686_9VIBR</name>
<sequence length="313" mass="35467">MQLRLTLLVFILLSFPISLLAKVLNGFNIDNASVPSQFIQKGGPPKDGIPALNQPEFIKGNEAKFMHAQDIVLGLQVGDVVKAYPIRILNWHEIVNDQFSGTRYVVSYCPLCGSGMAFLSQPTGEREALDFGVSGLLYNSDVLMYDRKTESLWSQIHGEAIAGALVGRKLKQVPLTLSRWSNWLARYPDSLVLSTNTGYQRDYQRDPYAGYGKNAAIYFPVANQAPNEYHPKEMVLGFKVEQSTIAFPFSEISQLTTQQQSFELGGDRYYVHWDSSNQSAWITDEKGETQPSTLLFWFAWYAFYPETQVYKWQ</sequence>
<evidence type="ECO:0000313" key="1">
    <source>
        <dbReference type="EMBL" id="AYV20293.1"/>
    </source>
</evidence>
<proteinExistence type="predicted"/>